<dbReference type="KEGG" id="tcu:Tcur_1094"/>
<keyword evidence="1 3" id="KW-0378">Hydrolase</keyword>
<dbReference type="Proteomes" id="UP000001918">
    <property type="component" value="Chromosome"/>
</dbReference>
<dbReference type="InterPro" id="IPR013094">
    <property type="entry name" value="AB_hydrolase_3"/>
</dbReference>
<dbReference type="PANTHER" id="PTHR48081:SF8">
    <property type="entry name" value="ALPHA_BETA HYDROLASE FOLD-3 DOMAIN-CONTAINING PROTEIN-RELATED"/>
    <property type="match status" value="1"/>
</dbReference>
<feature type="domain" description="Alpha/beta hydrolase fold-3" evidence="2">
    <location>
        <begin position="109"/>
        <end position="309"/>
    </location>
</feature>
<dbReference type="Pfam" id="PF07859">
    <property type="entry name" value="Abhydrolase_3"/>
    <property type="match status" value="1"/>
</dbReference>
<dbReference type="SUPFAM" id="SSF53474">
    <property type="entry name" value="alpha/beta-Hydrolases"/>
    <property type="match status" value="1"/>
</dbReference>
<organism evidence="3 4">
    <name type="scientific">Thermomonospora curvata (strain ATCC 19995 / DSM 43183 / JCM 3096 / KCTC 9072 / NBRC 15933 / NCIMB 10081 / Henssen B9)</name>
    <dbReference type="NCBI Taxonomy" id="471852"/>
    <lineage>
        <taxon>Bacteria</taxon>
        <taxon>Bacillati</taxon>
        <taxon>Actinomycetota</taxon>
        <taxon>Actinomycetes</taxon>
        <taxon>Streptosporangiales</taxon>
        <taxon>Thermomonosporaceae</taxon>
        <taxon>Thermomonospora</taxon>
    </lineage>
</organism>
<dbReference type="InterPro" id="IPR029058">
    <property type="entry name" value="AB_hydrolase_fold"/>
</dbReference>
<dbReference type="Gene3D" id="3.40.50.1820">
    <property type="entry name" value="alpha/beta hydrolase"/>
    <property type="match status" value="1"/>
</dbReference>
<dbReference type="GO" id="GO:0016787">
    <property type="term" value="F:hydrolase activity"/>
    <property type="evidence" value="ECO:0007669"/>
    <property type="project" value="UniProtKB-KW"/>
</dbReference>
<dbReference type="HOGENOM" id="CLU_012494_13_1_11"/>
<sequence>MPATPRAASSRPFAAGARRRLAAAIALEPQDGPTPQARMAGRFIRMFGKSAWQYGPDGDAGLVRLQRATALLSRLQFVPPGVTITPEDIGRPSGSEWVRAGMPDERKVLLYLHGGGYFFGSPRLYRPFNWRLSAATGRPVFALDYRLAPEHTPADALQDALDAYDFLLKRGYRAEDVVVGGDSAGGHLTLALLLALKKEGRPLPRAAICLSPWADLLCTADSHRVNRHSDVLIPADKLAWLGRRFCAGKKEDDPLFSPVRGDLTGLPPLMLIASTTEILRDDSREVARRARAAGVEVVHQEWAGQAHVFPVFADYIPEGKAAFRHMAEFLRRVEG</sequence>
<dbReference type="RefSeq" id="WP_012851463.1">
    <property type="nucleotide sequence ID" value="NC_013510.1"/>
</dbReference>
<reference evidence="3 4" key="1">
    <citation type="journal article" date="2011" name="Stand. Genomic Sci.">
        <title>Complete genome sequence of Thermomonospora curvata type strain (B9).</title>
        <authorList>
            <person name="Chertkov O."/>
            <person name="Sikorski J."/>
            <person name="Nolan M."/>
            <person name="Lapidus A."/>
            <person name="Lucas S."/>
            <person name="Del Rio T.G."/>
            <person name="Tice H."/>
            <person name="Cheng J.F."/>
            <person name="Goodwin L."/>
            <person name="Pitluck S."/>
            <person name="Liolios K."/>
            <person name="Ivanova N."/>
            <person name="Mavromatis K."/>
            <person name="Mikhailova N."/>
            <person name="Ovchinnikova G."/>
            <person name="Pati A."/>
            <person name="Chen A."/>
            <person name="Palaniappan K."/>
            <person name="Djao O.D."/>
            <person name="Land M."/>
            <person name="Hauser L."/>
            <person name="Chang Y.J."/>
            <person name="Jeffries C.D."/>
            <person name="Brettin T."/>
            <person name="Han C."/>
            <person name="Detter J.C."/>
            <person name="Rohde M."/>
            <person name="Goker M."/>
            <person name="Woyke T."/>
            <person name="Bristow J."/>
            <person name="Eisen J.A."/>
            <person name="Markowitz V."/>
            <person name="Hugenholtz P."/>
            <person name="Klenk H.P."/>
            <person name="Kyrpides N.C."/>
        </authorList>
    </citation>
    <scope>NUCLEOTIDE SEQUENCE [LARGE SCALE GENOMIC DNA]</scope>
    <source>
        <strain evidence="4">ATCC 19995 / DSM 43183 / JCM 3096 / KCTC 9072 / NBRC 15933 / NCIMB 10081 / Henssen B9</strain>
    </source>
</reference>
<gene>
    <name evidence="3" type="ordered locus">Tcur_1094</name>
</gene>
<keyword evidence="4" id="KW-1185">Reference proteome</keyword>
<evidence type="ECO:0000259" key="2">
    <source>
        <dbReference type="Pfam" id="PF07859"/>
    </source>
</evidence>
<dbReference type="OrthoDB" id="128186at2"/>
<evidence type="ECO:0000313" key="3">
    <source>
        <dbReference type="EMBL" id="ACY96679.1"/>
    </source>
</evidence>
<proteinExistence type="predicted"/>
<dbReference type="InterPro" id="IPR050300">
    <property type="entry name" value="GDXG_lipolytic_enzyme"/>
</dbReference>
<accession>D1A8I4</accession>
<dbReference type="PANTHER" id="PTHR48081">
    <property type="entry name" value="AB HYDROLASE SUPERFAMILY PROTEIN C4A8.06C"/>
    <property type="match status" value="1"/>
</dbReference>
<dbReference type="eggNOG" id="COG0657">
    <property type="taxonomic scope" value="Bacteria"/>
</dbReference>
<dbReference type="STRING" id="471852.Tcur_1094"/>
<evidence type="ECO:0000313" key="4">
    <source>
        <dbReference type="Proteomes" id="UP000001918"/>
    </source>
</evidence>
<evidence type="ECO:0000256" key="1">
    <source>
        <dbReference type="ARBA" id="ARBA00022801"/>
    </source>
</evidence>
<protein>
    <submittedName>
        <fullName evidence="3">Alpha/beta hydrolase fold-3 domain protein</fullName>
    </submittedName>
</protein>
<dbReference type="AlphaFoldDB" id="D1A8I4"/>
<name>D1A8I4_THECD</name>
<dbReference type="EMBL" id="CP001738">
    <property type="protein sequence ID" value="ACY96679.1"/>
    <property type="molecule type" value="Genomic_DNA"/>
</dbReference>